<organism evidence="1 2">
    <name type="scientific">Rotaria sordida</name>
    <dbReference type="NCBI Taxonomy" id="392033"/>
    <lineage>
        <taxon>Eukaryota</taxon>
        <taxon>Metazoa</taxon>
        <taxon>Spiralia</taxon>
        <taxon>Gnathifera</taxon>
        <taxon>Rotifera</taxon>
        <taxon>Eurotatoria</taxon>
        <taxon>Bdelloidea</taxon>
        <taxon>Philodinida</taxon>
        <taxon>Philodinidae</taxon>
        <taxon>Rotaria</taxon>
    </lineage>
</organism>
<name>A0A820EJ86_9BILA</name>
<evidence type="ECO:0000313" key="1">
    <source>
        <dbReference type="EMBL" id="CAF4247678.1"/>
    </source>
</evidence>
<proteinExistence type="predicted"/>
<feature type="non-terminal residue" evidence="1">
    <location>
        <position position="1"/>
    </location>
</feature>
<dbReference type="EMBL" id="CAJOAX010031528">
    <property type="protein sequence ID" value="CAF4247678.1"/>
    <property type="molecule type" value="Genomic_DNA"/>
</dbReference>
<dbReference type="AlphaFoldDB" id="A0A820EJ86"/>
<sequence>NLRKIRAFVSNATLRNNRQNEVRSKCLQLWKLDNGIENVLLNTPNLFKNSLLDQHQIESLFDYRCVYSLDDSLLLLSCGRSSVFAMELRNKDKQWIPLERIQFRNELPPYTLLLAERVQEQFND</sequence>
<gene>
    <name evidence="1" type="ORF">OTI717_LOCUS40330</name>
</gene>
<accession>A0A820EJ86</accession>
<protein>
    <submittedName>
        <fullName evidence="1">Uncharacterized protein</fullName>
    </submittedName>
</protein>
<comment type="caution">
    <text evidence="1">The sequence shown here is derived from an EMBL/GenBank/DDBJ whole genome shotgun (WGS) entry which is preliminary data.</text>
</comment>
<dbReference type="Gene3D" id="3.40.50.12760">
    <property type="match status" value="1"/>
</dbReference>
<feature type="non-terminal residue" evidence="1">
    <location>
        <position position="124"/>
    </location>
</feature>
<evidence type="ECO:0000313" key="2">
    <source>
        <dbReference type="Proteomes" id="UP000663823"/>
    </source>
</evidence>
<reference evidence="1" key="1">
    <citation type="submission" date="2021-02" db="EMBL/GenBank/DDBJ databases">
        <authorList>
            <person name="Nowell W R."/>
        </authorList>
    </citation>
    <scope>NUCLEOTIDE SEQUENCE</scope>
</reference>
<dbReference type="Proteomes" id="UP000663823">
    <property type="component" value="Unassembled WGS sequence"/>
</dbReference>